<sequence>MRLSALQTLAKGSLMMTVGEEQIALGPEPPEGAVPSPCPAPPDRLKKMFRKFDNMKLVFSRNSEGSKTTNNNSPTSELGFDFQENLKQNLLVEACEQLLLREEELFSQERVKVGEIGGVSKEKEQDLLEKDNVALLLHMQSAANATFSSSLDGERLKTLRSAVAAIMLQEEQDRRWDGLPKDNHSLPPMWRPNRCRLIHDGILKGLVDSRMRAAAEKGHTSSVDSLSTSGKREVCEMGMRLKEDMLTVARDVKDCYPDDFDVCNLYMRLYHQEFSARLTKLAHSGLDADDCSYILSWVNIYYPNDILKHKDLEGLVNCTSLGTLLPEMDVTRLEEQYFLSKESQVRMWMSTALKKEQKGWLSGQRSELIDGYFCCPLAIDVIQAVDGATRETRNILGSESKAQRILCQLDSFLIDFKIVLEEFIKGKRENTQEAMKAILFSIEQFRNFLVNDQTMPAEAKTSCMSTLAELEDCGYGYFTGAIHKELKAQYSKLWTQVWFTGGQRAMDGLMENLDKRMQQLTDLNPICMQMLLGRLHMEMTVEYVRRMMKRKIKLKDKDLEEAAVILLADSSALSDYFTSRGSNASWLNGVLVKLAEVVKLRDPGYILLEIATLAKDYPDISWSHISALLYIKVNLSKDDISNIKKSLQENRPAITSSSNKPPFFSKLVCVALQAPLRTFWRYPIFGRLEFSLRALPPTVRSDYSFGTVAVPLGLHFIATLLLIHTTLLLLWATSGVFMSLFCENGEYPDDSSDGWERAVAQLLEPVLGELSLQARSLQPQWRELFHVRARTLFQSFMSPPLRQTEDTKNLQSKIFLSY</sequence>
<keyword evidence="2" id="KW-1185">Reference proteome</keyword>
<gene>
    <name evidence="1" type="ORF">DPEC_G00116190</name>
</gene>
<dbReference type="Proteomes" id="UP001157502">
    <property type="component" value="Chromosome 9"/>
</dbReference>
<comment type="caution">
    <text evidence="1">The sequence shown here is derived from an EMBL/GenBank/DDBJ whole genome shotgun (WGS) entry which is preliminary data.</text>
</comment>
<proteinExistence type="predicted"/>
<evidence type="ECO:0000313" key="2">
    <source>
        <dbReference type="Proteomes" id="UP001157502"/>
    </source>
</evidence>
<evidence type="ECO:0000313" key="1">
    <source>
        <dbReference type="EMBL" id="KAJ8007309.1"/>
    </source>
</evidence>
<accession>A0ACC2GUC0</accession>
<name>A0ACC2GUC0_DALPE</name>
<protein>
    <submittedName>
        <fullName evidence="1">Uncharacterized protein</fullName>
    </submittedName>
</protein>
<organism evidence="1 2">
    <name type="scientific">Dallia pectoralis</name>
    <name type="common">Alaska blackfish</name>
    <dbReference type="NCBI Taxonomy" id="75939"/>
    <lineage>
        <taxon>Eukaryota</taxon>
        <taxon>Metazoa</taxon>
        <taxon>Chordata</taxon>
        <taxon>Craniata</taxon>
        <taxon>Vertebrata</taxon>
        <taxon>Euteleostomi</taxon>
        <taxon>Actinopterygii</taxon>
        <taxon>Neopterygii</taxon>
        <taxon>Teleostei</taxon>
        <taxon>Protacanthopterygii</taxon>
        <taxon>Esociformes</taxon>
        <taxon>Umbridae</taxon>
        <taxon>Dallia</taxon>
    </lineage>
</organism>
<reference evidence="1" key="1">
    <citation type="submission" date="2021-05" db="EMBL/GenBank/DDBJ databases">
        <authorList>
            <person name="Pan Q."/>
            <person name="Jouanno E."/>
            <person name="Zahm M."/>
            <person name="Klopp C."/>
            <person name="Cabau C."/>
            <person name="Louis A."/>
            <person name="Berthelot C."/>
            <person name="Parey E."/>
            <person name="Roest Crollius H."/>
            <person name="Montfort J."/>
            <person name="Robinson-Rechavi M."/>
            <person name="Bouchez O."/>
            <person name="Lampietro C."/>
            <person name="Lopez Roques C."/>
            <person name="Donnadieu C."/>
            <person name="Postlethwait J."/>
            <person name="Bobe J."/>
            <person name="Dillon D."/>
            <person name="Chandos A."/>
            <person name="von Hippel F."/>
            <person name="Guiguen Y."/>
        </authorList>
    </citation>
    <scope>NUCLEOTIDE SEQUENCE</scope>
    <source>
        <strain evidence="1">YG-Jan2019</strain>
    </source>
</reference>
<dbReference type="EMBL" id="CM055736">
    <property type="protein sequence ID" value="KAJ8007309.1"/>
    <property type="molecule type" value="Genomic_DNA"/>
</dbReference>